<evidence type="ECO:0000256" key="1">
    <source>
        <dbReference type="SAM" id="MobiDB-lite"/>
    </source>
</evidence>
<proteinExistence type="predicted"/>
<dbReference type="KEGG" id="tpol:Mal48_14570"/>
<name>A0A517QKQ1_9PLAN</name>
<dbReference type="Proteomes" id="UP000315724">
    <property type="component" value="Chromosome"/>
</dbReference>
<keyword evidence="3" id="KW-1185">Reference proteome</keyword>
<evidence type="ECO:0000313" key="3">
    <source>
        <dbReference type="Proteomes" id="UP000315724"/>
    </source>
</evidence>
<dbReference type="AlphaFoldDB" id="A0A517QKQ1"/>
<protein>
    <submittedName>
        <fullName evidence="2">Uncharacterized protein</fullName>
    </submittedName>
</protein>
<feature type="region of interest" description="Disordered" evidence="1">
    <location>
        <begin position="1"/>
        <end position="25"/>
    </location>
</feature>
<gene>
    <name evidence="2" type="ORF">Mal48_14570</name>
</gene>
<dbReference type="EMBL" id="CP036267">
    <property type="protein sequence ID" value="QDT32215.1"/>
    <property type="molecule type" value="Genomic_DNA"/>
</dbReference>
<feature type="compositionally biased region" description="Low complexity" evidence="1">
    <location>
        <begin position="7"/>
        <end position="25"/>
    </location>
</feature>
<organism evidence="2 3">
    <name type="scientific">Thalassoglobus polymorphus</name>
    <dbReference type="NCBI Taxonomy" id="2527994"/>
    <lineage>
        <taxon>Bacteria</taxon>
        <taxon>Pseudomonadati</taxon>
        <taxon>Planctomycetota</taxon>
        <taxon>Planctomycetia</taxon>
        <taxon>Planctomycetales</taxon>
        <taxon>Planctomycetaceae</taxon>
        <taxon>Thalassoglobus</taxon>
    </lineage>
</organism>
<reference evidence="2 3" key="1">
    <citation type="submission" date="2019-02" db="EMBL/GenBank/DDBJ databases">
        <title>Deep-cultivation of Planctomycetes and their phenomic and genomic characterization uncovers novel biology.</title>
        <authorList>
            <person name="Wiegand S."/>
            <person name="Jogler M."/>
            <person name="Boedeker C."/>
            <person name="Pinto D."/>
            <person name="Vollmers J."/>
            <person name="Rivas-Marin E."/>
            <person name="Kohn T."/>
            <person name="Peeters S.H."/>
            <person name="Heuer A."/>
            <person name="Rast P."/>
            <person name="Oberbeckmann S."/>
            <person name="Bunk B."/>
            <person name="Jeske O."/>
            <person name="Meyerdierks A."/>
            <person name="Storesund J.E."/>
            <person name="Kallscheuer N."/>
            <person name="Luecker S."/>
            <person name="Lage O.M."/>
            <person name="Pohl T."/>
            <person name="Merkel B.J."/>
            <person name="Hornburger P."/>
            <person name="Mueller R.-W."/>
            <person name="Bruemmer F."/>
            <person name="Labrenz M."/>
            <person name="Spormann A.M."/>
            <person name="Op den Camp H."/>
            <person name="Overmann J."/>
            <person name="Amann R."/>
            <person name="Jetten M.S.M."/>
            <person name="Mascher T."/>
            <person name="Medema M.H."/>
            <person name="Devos D.P."/>
            <person name="Kaster A.-K."/>
            <person name="Ovreas L."/>
            <person name="Rohde M."/>
            <person name="Galperin M.Y."/>
            <person name="Jogler C."/>
        </authorList>
    </citation>
    <scope>NUCLEOTIDE SEQUENCE [LARGE SCALE GENOMIC DNA]</scope>
    <source>
        <strain evidence="2 3">Mal48</strain>
    </source>
</reference>
<sequence length="55" mass="5388">MTGGMTGMIDGTTGMTDGTTGTTGTTIIMETGTMETGMVITIRGLAGTIGGTTIL</sequence>
<evidence type="ECO:0000313" key="2">
    <source>
        <dbReference type="EMBL" id="QDT32215.1"/>
    </source>
</evidence>
<accession>A0A517QKQ1</accession>